<dbReference type="Pfam" id="PF00149">
    <property type="entry name" value="Metallophos"/>
    <property type="match status" value="1"/>
</dbReference>
<comment type="caution">
    <text evidence="5">The sequence shown here is derived from an EMBL/GenBank/DDBJ whole genome shotgun (WGS) entry which is preliminary data.</text>
</comment>
<dbReference type="Gene3D" id="3.60.21.10">
    <property type="match status" value="1"/>
</dbReference>
<dbReference type="PRINTS" id="PR01607">
    <property type="entry name" value="APYRASEFAMLY"/>
</dbReference>
<protein>
    <submittedName>
        <fullName evidence="5">2',3'-cyclic-nucleotide 2'-phosphodiesterase (5'-nucleotidase family)</fullName>
    </submittedName>
</protein>
<comment type="similarity">
    <text evidence="2">Belongs to the 5'-nucleotidase family.</text>
</comment>
<dbReference type="RefSeq" id="WP_116189907.1">
    <property type="nucleotide sequence ID" value="NZ_QTTN01000017.1"/>
</dbReference>
<dbReference type="CDD" id="cd00845">
    <property type="entry name" value="MPP_UshA_N_like"/>
    <property type="match status" value="1"/>
</dbReference>
<keyword evidence="6" id="KW-1185">Reference proteome</keyword>
<keyword evidence="2" id="KW-0547">Nucleotide-binding</keyword>
<dbReference type="EMBL" id="QTTN01000017">
    <property type="protein sequence ID" value="REE82660.1"/>
    <property type="molecule type" value="Genomic_DNA"/>
</dbReference>
<dbReference type="GO" id="GO:0030288">
    <property type="term" value="C:outer membrane-bounded periplasmic space"/>
    <property type="evidence" value="ECO:0007669"/>
    <property type="project" value="TreeGrafter"/>
</dbReference>
<feature type="domain" description="Calcineurin-like phosphoesterase" evidence="3">
    <location>
        <begin position="13"/>
        <end position="210"/>
    </location>
</feature>
<dbReference type="InterPro" id="IPR036907">
    <property type="entry name" value="5'-Nucleotdase_C_sf"/>
</dbReference>
<evidence type="ECO:0000256" key="2">
    <source>
        <dbReference type="RuleBase" id="RU362119"/>
    </source>
</evidence>
<dbReference type="PANTHER" id="PTHR11575">
    <property type="entry name" value="5'-NUCLEOTIDASE-RELATED"/>
    <property type="match status" value="1"/>
</dbReference>
<evidence type="ECO:0000259" key="4">
    <source>
        <dbReference type="Pfam" id="PF02872"/>
    </source>
</evidence>
<dbReference type="Pfam" id="PF02872">
    <property type="entry name" value="5_nucleotid_C"/>
    <property type="match status" value="1"/>
</dbReference>
<dbReference type="InterPro" id="IPR006179">
    <property type="entry name" value="5_nucleotidase/apyrase"/>
</dbReference>
<reference evidence="5 6" key="1">
    <citation type="submission" date="2018-08" db="EMBL/GenBank/DDBJ databases">
        <title>Genomic Encyclopedia of Type Strains, Phase III (KMG-III): the genomes of soil and plant-associated and newly described type strains.</title>
        <authorList>
            <person name="Whitman W."/>
        </authorList>
    </citation>
    <scope>NUCLEOTIDE SEQUENCE [LARGE SCALE GENOMIC DNA]</scope>
    <source>
        <strain evidence="5 6">CGMCC 1.10966</strain>
    </source>
</reference>
<accession>A0A3D9RRX3</accession>
<dbReference type="SUPFAM" id="SSF56300">
    <property type="entry name" value="Metallo-dependent phosphatases"/>
    <property type="match status" value="1"/>
</dbReference>
<proteinExistence type="inferred from homology"/>
<dbReference type="InterPro" id="IPR004843">
    <property type="entry name" value="Calcineurin-like_PHP"/>
</dbReference>
<dbReference type="GO" id="GO:0009166">
    <property type="term" value="P:nucleotide catabolic process"/>
    <property type="evidence" value="ECO:0007669"/>
    <property type="project" value="InterPro"/>
</dbReference>
<dbReference type="GO" id="GO:0008253">
    <property type="term" value="F:5'-nucleotidase activity"/>
    <property type="evidence" value="ECO:0007669"/>
    <property type="project" value="TreeGrafter"/>
</dbReference>
<dbReference type="SUPFAM" id="SSF55816">
    <property type="entry name" value="5'-nucleotidase (syn. UDP-sugar hydrolase), C-terminal domain"/>
    <property type="match status" value="1"/>
</dbReference>
<feature type="domain" description="5'-Nucleotidase C-terminal" evidence="4">
    <location>
        <begin position="296"/>
        <end position="433"/>
    </location>
</feature>
<dbReference type="InterPro" id="IPR029052">
    <property type="entry name" value="Metallo-depent_PP-like"/>
</dbReference>
<gene>
    <name evidence="5" type="ORF">A8990_11724</name>
</gene>
<keyword evidence="2" id="KW-0378">Hydrolase</keyword>
<dbReference type="OrthoDB" id="9793179at2"/>
<keyword evidence="1" id="KW-0732">Signal</keyword>
<dbReference type="PANTHER" id="PTHR11575:SF23">
    <property type="entry name" value="5-NUCLEOTIDASE FAMILY PROTEIN"/>
    <property type="match status" value="1"/>
</dbReference>
<dbReference type="AlphaFoldDB" id="A0A3D9RRX3"/>
<evidence type="ECO:0000259" key="3">
    <source>
        <dbReference type="Pfam" id="PF00149"/>
    </source>
</evidence>
<evidence type="ECO:0000313" key="5">
    <source>
        <dbReference type="EMBL" id="REE82660.1"/>
    </source>
</evidence>
<dbReference type="GO" id="GO:0008768">
    <property type="term" value="F:UDP-sugar diphosphatase activity"/>
    <property type="evidence" value="ECO:0007669"/>
    <property type="project" value="TreeGrafter"/>
</dbReference>
<name>A0A3D9RRX3_9BACL</name>
<dbReference type="GO" id="GO:0000166">
    <property type="term" value="F:nucleotide binding"/>
    <property type="evidence" value="ECO:0007669"/>
    <property type="project" value="UniProtKB-KW"/>
</dbReference>
<organism evidence="5 6">
    <name type="scientific">Paenibacillus taihuensis</name>
    <dbReference type="NCBI Taxonomy" id="1156355"/>
    <lineage>
        <taxon>Bacteria</taxon>
        <taxon>Bacillati</taxon>
        <taxon>Bacillota</taxon>
        <taxon>Bacilli</taxon>
        <taxon>Bacillales</taxon>
        <taxon>Paenibacillaceae</taxon>
        <taxon>Paenibacillus</taxon>
    </lineage>
</organism>
<dbReference type="Gene3D" id="3.90.780.10">
    <property type="entry name" value="5'-Nucleotidase, C-terminal domain"/>
    <property type="match status" value="1"/>
</dbReference>
<sequence>MNEIATDAPDVVLLHSNDIHSRLEQAARMAAYIEEIRRSHGADHVLTLDIGDHMDRMRVETEASDGLANIALLNAAGYDAATIGNNEGLTFTKEQLDEAYGVQAQFPLVCANFFLSETMQRPAWMVPSIVINKAGLRFGLIGVSAAFKEFYKLLGWEASDPLPEVAKQVQQLRANVDVLIIMSHLGLPLDRRMAQEIDGIDLILGGHTHHLLEEAEVIGSTHLCAAGKFGEYMGRVEIWFDAKTKRPRFKAICLPMEARAGLEQPEATAIIGSFKTEGERRLSRVVATLDAPLALAPDRESPLGNLLAAGLRRWTNAEIGIVNAGQLLRSLAAGEVTAGDLHALCPSPINPCRMKLTGKMIRMSLEEALLPEYIDKPIRGFGFRGLVLGTLAVDGLAIEYVPDNPDLGKIMSILVNGEPLQDDQMYVVGTIDMFTFGVGYEKIKNGLDIDYYLPEFIRGVLEHELQDQGAIADSHHTRWLAI</sequence>
<dbReference type="InterPro" id="IPR008334">
    <property type="entry name" value="5'-Nucleotdase_C"/>
</dbReference>
<evidence type="ECO:0000313" key="6">
    <source>
        <dbReference type="Proteomes" id="UP000256304"/>
    </source>
</evidence>
<dbReference type="Proteomes" id="UP000256304">
    <property type="component" value="Unassembled WGS sequence"/>
</dbReference>
<evidence type="ECO:0000256" key="1">
    <source>
        <dbReference type="ARBA" id="ARBA00022729"/>
    </source>
</evidence>